<feature type="signal peptide" evidence="1">
    <location>
        <begin position="1"/>
        <end position="17"/>
    </location>
</feature>
<accession>A0A1Y1YTJ2</accession>
<keyword evidence="3" id="KW-1185">Reference proteome</keyword>
<evidence type="ECO:0000313" key="3">
    <source>
        <dbReference type="Proteomes" id="UP000193144"/>
    </source>
</evidence>
<keyword evidence="1" id="KW-0732">Signal</keyword>
<organism evidence="2 3">
    <name type="scientific">Clohesyomyces aquaticus</name>
    <dbReference type="NCBI Taxonomy" id="1231657"/>
    <lineage>
        <taxon>Eukaryota</taxon>
        <taxon>Fungi</taxon>
        <taxon>Dikarya</taxon>
        <taxon>Ascomycota</taxon>
        <taxon>Pezizomycotina</taxon>
        <taxon>Dothideomycetes</taxon>
        <taxon>Pleosporomycetidae</taxon>
        <taxon>Pleosporales</taxon>
        <taxon>Lindgomycetaceae</taxon>
        <taxon>Clohesyomyces</taxon>
    </lineage>
</organism>
<name>A0A1Y1YTJ2_9PLEO</name>
<evidence type="ECO:0000256" key="1">
    <source>
        <dbReference type="SAM" id="SignalP"/>
    </source>
</evidence>
<comment type="caution">
    <text evidence="2">The sequence shown here is derived from an EMBL/GenBank/DDBJ whole genome shotgun (WGS) entry which is preliminary data.</text>
</comment>
<evidence type="ECO:0000313" key="2">
    <source>
        <dbReference type="EMBL" id="ORY01279.1"/>
    </source>
</evidence>
<reference evidence="2 3" key="1">
    <citation type="submission" date="2016-07" db="EMBL/GenBank/DDBJ databases">
        <title>Pervasive Adenine N6-methylation of Active Genes in Fungi.</title>
        <authorList>
            <consortium name="DOE Joint Genome Institute"/>
            <person name="Mondo S.J."/>
            <person name="Dannebaum R.O."/>
            <person name="Kuo R.C."/>
            <person name="Labutti K."/>
            <person name="Haridas S."/>
            <person name="Kuo A."/>
            <person name="Salamov A."/>
            <person name="Ahrendt S.R."/>
            <person name="Lipzen A."/>
            <person name="Sullivan W."/>
            <person name="Andreopoulos W.B."/>
            <person name="Clum A."/>
            <person name="Lindquist E."/>
            <person name="Daum C."/>
            <person name="Ramamoorthy G.K."/>
            <person name="Gryganskyi A."/>
            <person name="Culley D."/>
            <person name="Magnuson J.K."/>
            <person name="James T.Y."/>
            <person name="O'Malley M.A."/>
            <person name="Stajich J.E."/>
            <person name="Spatafora J.W."/>
            <person name="Visel A."/>
            <person name="Grigoriev I.V."/>
        </authorList>
    </citation>
    <scope>NUCLEOTIDE SEQUENCE [LARGE SCALE GENOMIC DNA]</scope>
    <source>
        <strain evidence="2 3">CBS 115471</strain>
    </source>
</reference>
<gene>
    <name evidence="2" type="ORF">BCR34DRAFT_494043</name>
</gene>
<dbReference type="OrthoDB" id="4359806at2759"/>
<feature type="chain" id="PRO_5012937502" evidence="1">
    <location>
        <begin position="18"/>
        <end position="257"/>
    </location>
</feature>
<proteinExistence type="predicted"/>
<dbReference type="EMBL" id="MCFA01000172">
    <property type="protein sequence ID" value="ORY01279.1"/>
    <property type="molecule type" value="Genomic_DNA"/>
</dbReference>
<dbReference type="Proteomes" id="UP000193144">
    <property type="component" value="Unassembled WGS sequence"/>
</dbReference>
<sequence>MRFLPAFLTFLATSALAQNFEIQYGDSYITTLLSELSRAEESGDEALIADLNGKIDRAVAKIMFPDSSDRGRDEWQEQCHVTSTFSAEIYAVDIMNPPKEVAWAIGRLDKIWQTDEGGDLPYPGDFERFMHEDGFRVIKVDYEKLPKGVKEWREEQIREGTEERKFIAEIDGVAFFAPGVVTWLLPLFASSEVEGASDACQGELIVLENFRKGKPTADSVEVFGASYLGRAQVGNTIVITMTAQKKVRGAAKEQSEL</sequence>
<protein>
    <submittedName>
        <fullName evidence="2">Uncharacterized protein</fullName>
    </submittedName>
</protein>
<dbReference type="AlphaFoldDB" id="A0A1Y1YTJ2"/>